<dbReference type="Pfam" id="PF02735">
    <property type="entry name" value="Ku"/>
    <property type="match status" value="1"/>
</dbReference>
<dbReference type="Proteomes" id="UP000301870">
    <property type="component" value="Chromosome 1"/>
</dbReference>
<dbReference type="KEGG" id="sliu:111348124"/>
<dbReference type="Gene3D" id="3.40.50.410">
    <property type="entry name" value="von Willebrand factor, type A domain"/>
    <property type="match status" value="1"/>
</dbReference>
<evidence type="ECO:0000313" key="14">
    <source>
        <dbReference type="RefSeq" id="XP_022814399.1"/>
    </source>
</evidence>
<dbReference type="PIRSF" id="PIRSF003033">
    <property type="entry name" value="Ku70"/>
    <property type="match status" value="1"/>
</dbReference>
<feature type="domain" description="Ku" evidence="12">
    <location>
        <begin position="292"/>
        <end position="436"/>
    </location>
</feature>
<comment type="subcellular location">
    <subcellularLocation>
        <location evidence="1">Nucleus</location>
    </subcellularLocation>
</comment>
<dbReference type="GeneID" id="111348124"/>
<evidence type="ECO:0000256" key="11">
    <source>
        <dbReference type="ARBA" id="ARBA00023242"/>
    </source>
</evidence>
<evidence type="ECO:0000256" key="2">
    <source>
        <dbReference type="ARBA" id="ARBA00005240"/>
    </source>
</evidence>
<keyword evidence="11" id="KW-0539">Nucleus</keyword>
<organism evidence="13 14">
    <name type="scientific">Spodoptera litura</name>
    <name type="common">Asian cotton leafworm</name>
    <dbReference type="NCBI Taxonomy" id="69820"/>
    <lineage>
        <taxon>Eukaryota</taxon>
        <taxon>Metazoa</taxon>
        <taxon>Ecdysozoa</taxon>
        <taxon>Arthropoda</taxon>
        <taxon>Hexapoda</taxon>
        <taxon>Insecta</taxon>
        <taxon>Pterygota</taxon>
        <taxon>Neoptera</taxon>
        <taxon>Endopterygota</taxon>
        <taxon>Lepidoptera</taxon>
        <taxon>Glossata</taxon>
        <taxon>Ditrysia</taxon>
        <taxon>Noctuoidea</taxon>
        <taxon>Noctuidae</taxon>
        <taxon>Amphipyrinae</taxon>
        <taxon>Spodoptera</taxon>
    </lineage>
</organism>
<keyword evidence="9" id="KW-0233">DNA recombination</keyword>
<evidence type="ECO:0000256" key="6">
    <source>
        <dbReference type="ARBA" id="ARBA00022806"/>
    </source>
</evidence>
<protein>
    <submittedName>
        <fullName evidence="14">X-ray repair cross-complementing protein 6</fullName>
    </submittedName>
</protein>
<dbReference type="GO" id="GO:0003684">
    <property type="term" value="F:damaged DNA binding"/>
    <property type="evidence" value="ECO:0007669"/>
    <property type="project" value="InterPro"/>
</dbReference>
<dbReference type="GO" id="GO:0000723">
    <property type="term" value="P:telomere maintenance"/>
    <property type="evidence" value="ECO:0007669"/>
    <property type="project" value="InterPro"/>
</dbReference>
<dbReference type="Pfam" id="PF03731">
    <property type="entry name" value="Ku_N"/>
    <property type="match status" value="1"/>
</dbReference>
<dbReference type="Gene3D" id="4.10.970.10">
    <property type="entry name" value="Ku70, bridge and pillars"/>
    <property type="match status" value="1"/>
</dbReference>
<dbReference type="GO" id="GO:0003678">
    <property type="term" value="F:DNA helicase activity"/>
    <property type="evidence" value="ECO:0007669"/>
    <property type="project" value="InterPro"/>
</dbReference>
<dbReference type="GO" id="GO:0042162">
    <property type="term" value="F:telomeric DNA binding"/>
    <property type="evidence" value="ECO:0007669"/>
    <property type="project" value="InterPro"/>
</dbReference>
<dbReference type="InterPro" id="IPR027388">
    <property type="entry name" value="Ku70_bridge/pillars_dom_sf"/>
</dbReference>
<evidence type="ECO:0000256" key="4">
    <source>
        <dbReference type="ARBA" id="ARBA00022763"/>
    </source>
</evidence>
<evidence type="ECO:0000256" key="10">
    <source>
        <dbReference type="ARBA" id="ARBA00023204"/>
    </source>
</evidence>
<dbReference type="Gene3D" id="1.10.1600.10">
    <property type="match status" value="1"/>
</dbReference>
<dbReference type="GO" id="GO:0006303">
    <property type="term" value="P:double-strand break repair via nonhomologous end joining"/>
    <property type="evidence" value="ECO:0007669"/>
    <property type="project" value="InterPro"/>
</dbReference>
<evidence type="ECO:0000256" key="1">
    <source>
        <dbReference type="ARBA" id="ARBA00004123"/>
    </source>
</evidence>
<dbReference type="Gene3D" id="2.40.290.10">
    <property type="match status" value="1"/>
</dbReference>
<dbReference type="PANTHER" id="PTHR12604">
    <property type="entry name" value="KU AUTOANTIGEN DNA HELICASE"/>
    <property type="match status" value="1"/>
</dbReference>
<name>A0A9J7DQ98_SPOLT</name>
<dbReference type="InterPro" id="IPR016194">
    <property type="entry name" value="SPOC-like_C_dom_sf"/>
</dbReference>
<dbReference type="SUPFAM" id="SSF53300">
    <property type="entry name" value="vWA-like"/>
    <property type="match status" value="1"/>
</dbReference>
<dbReference type="InterPro" id="IPR005160">
    <property type="entry name" value="Ku_C"/>
</dbReference>
<keyword evidence="10" id="KW-0234">DNA repair</keyword>
<gene>
    <name evidence="14" type="primary">LOC111348124</name>
</gene>
<keyword evidence="13" id="KW-1185">Reference proteome</keyword>
<evidence type="ECO:0000259" key="12">
    <source>
        <dbReference type="SMART" id="SM00559"/>
    </source>
</evidence>
<dbReference type="OrthoDB" id="3249161at2759"/>
<keyword evidence="6" id="KW-0347">Helicase</keyword>
<dbReference type="InterPro" id="IPR047087">
    <property type="entry name" value="KU70_core_dom"/>
</dbReference>
<dbReference type="CDD" id="cd00788">
    <property type="entry name" value="KU70"/>
    <property type="match status" value="1"/>
</dbReference>
<comment type="similarity">
    <text evidence="2">Belongs to the ku70 family.</text>
</comment>
<keyword evidence="4" id="KW-0227">DNA damage</keyword>
<keyword evidence="5" id="KW-0378">Hydrolase</keyword>
<evidence type="ECO:0000256" key="8">
    <source>
        <dbReference type="ARBA" id="ARBA00023125"/>
    </source>
</evidence>
<keyword evidence="7" id="KW-0067">ATP-binding</keyword>
<dbReference type="GO" id="GO:0006310">
    <property type="term" value="P:DNA recombination"/>
    <property type="evidence" value="ECO:0007669"/>
    <property type="project" value="UniProtKB-KW"/>
</dbReference>
<dbReference type="GO" id="GO:0043564">
    <property type="term" value="C:Ku70:Ku80 complex"/>
    <property type="evidence" value="ECO:0007669"/>
    <property type="project" value="InterPro"/>
</dbReference>
<dbReference type="CTD" id="117419"/>
<dbReference type="Pfam" id="PF03730">
    <property type="entry name" value="Ku_C"/>
    <property type="match status" value="1"/>
</dbReference>
<dbReference type="InterPro" id="IPR005161">
    <property type="entry name" value="Ku_N"/>
</dbReference>
<evidence type="ECO:0000256" key="3">
    <source>
        <dbReference type="ARBA" id="ARBA00022741"/>
    </source>
</evidence>
<dbReference type="AlphaFoldDB" id="A0A9J7DQ98"/>
<dbReference type="InterPro" id="IPR006164">
    <property type="entry name" value="DNA_bd_Ku70/Ku80"/>
</dbReference>
<proteinExistence type="inferred from homology"/>
<dbReference type="GO" id="GO:0016787">
    <property type="term" value="F:hydrolase activity"/>
    <property type="evidence" value="ECO:0007669"/>
    <property type="project" value="UniProtKB-KW"/>
</dbReference>
<keyword evidence="3" id="KW-0547">Nucleotide-binding</keyword>
<evidence type="ECO:0000256" key="7">
    <source>
        <dbReference type="ARBA" id="ARBA00022840"/>
    </source>
</evidence>
<dbReference type="SUPFAM" id="SSF100939">
    <property type="entry name" value="SPOC domain-like"/>
    <property type="match status" value="1"/>
</dbReference>
<evidence type="ECO:0000313" key="13">
    <source>
        <dbReference type="Proteomes" id="UP000301870"/>
    </source>
</evidence>
<dbReference type="GO" id="GO:0005524">
    <property type="term" value="F:ATP binding"/>
    <property type="evidence" value="ECO:0007669"/>
    <property type="project" value="UniProtKB-KW"/>
</dbReference>
<accession>A0A9J7DQ98</accession>
<dbReference type="NCBIfam" id="TIGR00578">
    <property type="entry name" value="ku70"/>
    <property type="match status" value="1"/>
</dbReference>
<dbReference type="InterPro" id="IPR036465">
    <property type="entry name" value="vWFA_dom_sf"/>
</dbReference>
<evidence type="ECO:0000256" key="5">
    <source>
        <dbReference type="ARBA" id="ARBA00022801"/>
    </source>
</evidence>
<dbReference type="RefSeq" id="XP_022814399.1">
    <property type="nucleotide sequence ID" value="XM_022958631.1"/>
</dbReference>
<dbReference type="SMART" id="SM00559">
    <property type="entry name" value="Ku78"/>
    <property type="match status" value="1"/>
</dbReference>
<dbReference type="InterPro" id="IPR006165">
    <property type="entry name" value="Ku70"/>
</dbReference>
<sequence length="597" mass="67192">MSSDEETEQISSWKGIPATLICINIYGPCKAYSAQVAHTATCRMMRQYLRRASSQLIGVCVYGTEGSNTSVLSIQTVEEIFPLSSPSVDAYNKLRKIDISSLKEAKEMTLSDVLWYCNKAFANCKKQLSTRTVIMLSRLDIPPVPTDVKPSLKRVADLVDSNIQINLINISESDYEVDPYYTNFLIQATKEDEVIIPKPISNHTEVEQLMYVESHRNLAVARLSFEIGKDFAIGVGVYNLLKSYGDTQMKKSDLDSDTNAVLTSVNKTLKSKVGNNEEEMDVDEQDKTESRPVPLLQSELLYSLQYGDEKIEFTAEEKKMLGNPFGPPTLKLLGFKPNSVMRKEKWYLKSNYFLFPSESIIEGSVVAFKALHQACTEMNKVAICVLCTRVNARPIIVALSPTSRPCGLNVDLGFDVIRIPFVENVRNIPIIEDDDDDDEKISKTDKGIMTDILNQLKFDYKPDMFQNPKRQSLYNAIEAIALEDDDVEPFIDTTKPDAKRFEGLQDDLFYEVFGPFAITSRPLKNPASSSGGPESKKAKLSASVDEELLKERLENNAIENYTVAQLKDILRYKEIPHLPAMTGIRKGELVDLVYKYC</sequence>
<dbReference type="GO" id="GO:0003690">
    <property type="term" value="F:double-stranded DNA binding"/>
    <property type="evidence" value="ECO:0007669"/>
    <property type="project" value="TreeGrafter"/>
</dbReference>
<reference evidence="14" key="1">
    <citation type="submission" date="2025-08" db="UniProtKB">
        <authorList>
            <consortium name="RefSeq"/>
        </authorList>
    </citation>
    <scope>IDENTIFICATION</scope>
    <source>
        <strain evidence="14">Ishihara</strain>
        <tissue evidence="14">Whole body</tissue>
    </source>
</reference>
<keyword evidence="8" id="KW-0238">DNA-binding</keyword>
<evidence type="ECO:0000256" key="9">
    <source>
        <dbReference type="ARBA" id="ARBA00023172"/>
    </source>
</evidence>
<dbReference type="PANTHER" id="PTHR12604:SF2">
    <property type="entry name" value="X-RAY REPAIR CROSS-COMPLEMENTING PROTEIN 6"/>
    <property type="match status" value="1"/>
</dbReference>